<accession>A0A9D1SLI8</accession>
<dbReference type="GO" id="GO:0004519">
    <property type="term" value="F:endonuclease activity"/>
    <property type="evidence" value="ECO:0007669"/>
    <property type="project" value="UniProtKB-KW"/>
</dbReference>
<sequence length="96" mass="11217">MSDSYSHGIFVTTHYFTTPALEEVSDNIILVDRRILHNLIATYFPKELAETMYYQTLDELKSCPNCNSGKLIKLYSKNKKMYYYVCETCKGFHNNV</sequence>
<dbReference type="InterPro" id="IPR011856">
    <property type="entry name" value="tRNA_endonuc-like_dom_sf"/>
</dbReference>
<keyword evidence="2" id="KW-0540">Nuclease</keyword>
<evidence type="ECO:0000313" key="3">
    <source>
        <dbReference type="Proteomes" id="UP000824099"/>
    </source>
</evidence>
<dbReference type="InterPro" id="IPR007560">
    <property type="entry name" value="Restrct_endonuc_IV_Mrr"/>
</dbReference>
<protein>
    <submittedName>
        <fullName evidence="2">Restriction endonuclease</fullName>
    </submittedName>
</protein>
<feature type="domain" description="Restriction endonuclease type IV Mrr" evidence="1">
    <location>
        <begin position="5"/>
        <end position="40"/>
    </location>
</feature>
<evidence type="ECO:0000313" key="2">
    <source>
        <dbReference type="EMBL" id="HIU64058.1"/>
    </source>
</evidence>
<keyword evidence="2" id="KW-0378">Hydrolase</keyword>
<reference evidence="2" key="1">
    <citation type="submission" date="2020-10" db="EMBL/GenBank/DDBJ databases">
        <authorList>
            <person name="Gilroy R."/>
        </authorList>
    </citation>
    <scope>NUCLEOTIDE SEQUENCE</scope>
    <source>
        <strain evidence="2">CHK160-1198</strain>
    </source>
</reference>
<comment type="caution">
    <text evidence="2">The sequence shown here is derived from an EMBL/GenBank/DDBJ whole genome shotgun (WGS) entry which is preliminary data.</text>
</comment>
<dbReference type="Gene3D" id="3.40.1350.10">
    <property type="match status" value="1"/>
</dbReference>
<dbReference type="AlphaFoldDB" id="A0A9D1SLI8"/>
<keyword evidence="2" id="KW-0255">Endonuclease</keyword>
<gene>
    <name evidence="2" type="ORF">IAB06_03320</name>
</gene>
<dbReference type="GO" id="GO:0009307">
    <property type="term" value="P:DNA restriction-modification system"/>
    <property type="evidence" value="ECO:0007669"/>
    <property type="project" value="InterPro"/>
</dbReference>
<dbReference type="EMBL" id="DVNI01000048">
    <property type="protein sequence ID" value="HIU64058.1"/>
    <property type="molecule type" value="Genomic_DNA"/>
</dbReference>
<dbReference type="Proteomes" id="UP000824099">
    <property type="component" value="Unassembled WGS sequence"/>
</dbReference>
<evidence type="ECO:0000259" key="1">
    <source>
        <dbReference type="Pfam" id="PF04471"/>
    </source>
</evidence>
<name>A0A9D1SLI8_9FIRM</name>
<organism evidence="2 3">
    <name type="scientific">Candidatus Avacidaminococcus intestinavium</name>
    <dbReference type="NCBI Taxonomy" id="2840684"/>
    <lineage>
        <taxon>Bacteria</taxon>
        <taxon>Bacillati</taxon>
        <taxon>Bacillota</taxon>
        <taxon>Negativicutes</taxon>
        <taxon>Acidaminococcales</taxon>
        <taxon>Acidaminococcaceae</taxon>
        <taxon>Acidaminococcaceae incertae sedis</taxon>
        <taxon>Candidatus Avacidaminococcus</taxon>
    </lineage>
</organism>
<proteinExistence type="predicted"/>
<reference evidence="2" key="2">
    <citation type="journal article" date="2021" name="PeerJ">
        <title>Extensive microbial diversity within the chicken gut microbiome revealed by metagenomics and culture.</title>
        <authorList>
            <person name="Gilroy R."/>
            <person name="Ravi A."/>
            <person name="Getino M."/>
            <person name="Pursley I."/>
            <person name="Horton D.L."/>
            <person name="Alikhan N.F."/>
            <person name="Baker D."/>
            <person name="Gharbi K."/>
            <person name="Hall N."/>
            <person name="Watson M."/>
            <person name="Adriaenssens E.M."/>
            <person name="Foster-Nyarko E."/>
            <person name="Jarju S."/>
            <person name="Secka A."/>
            <person name="Antonio M."/>
            <person name="Oren A."/>
            <person name="Chaudhuri R.R."/>
            <person name="La Ragione R."/>
            <person name="Hildebrand F."/>
            <person name="Pallen M.J."/>
        </authorList>
    </citation>
    <scope>NUCLEOTIDE SEQUENCE</scope>
    <source>
        <strain evidence="2">CHK160-1198</strain>
    </source>
</reference>
<dbReference type="GO" id="GO:0003677">
    <property type="term" value="F:DNA binding"/>
    <property type="evidence" value="ECO:0007669"/>
    <property type="project" value="InterPro"/>
</dbReference>
<dbReference type="Pfam" id="PF04471">
    <property type="entry name" value="Mrr_cat"/>
    <property type="match status" value="1"/>
</dbReference>